<dbReference type="AlphaFoldDB" id="X1GHX2"/>
<organism evidence="2">
    <name type="scientific">marine sediment metagenome</name>
    <dbReference type="NCBI Taxonomy" id="412755"/>
    <lineage>
        <taxon>unclassified sequences</taxon>
        <taxon>metagenomes</taxon>
        <taxon>ecological metagenomes</taxon>
    </lineage>
</organism>
<reference evidence="2" key="1">
    <citation type="journal article" date="2014" name="Front. Microbiol.">
        <title>High frequency of phylogenetically diverse reductive dehalogenase-homologous genes in deep subseafloor sedimentary metagenomes.</title>
        <authorList>
            <person name="Kawai M."/>
            <person name="Futagami T."/>
            <person name="Toyoda A."/>
            <person name="Takaki Y."/>
            <person name="Nishi S."/>
            <person name="Hori S."/>
            <person name="Arai W."/>
            <person name="Tsubouchi T."/>
            <person name="Morono Y."/>
            <person name="Uchiyama I."/>
            <person name="Ito T."/>
            <person name="Fujiyama A."/>
            <person name="Inagaki F."/>
            <person name="Takami H."/>
        </authorList>
    </citation>
    <scope>NUCLEOTIDE SEQUENCE</scope>
    <source>
        <strain evidence="2">Expedition CK06-06</strain>
    </source>
</reference>
<feature type="region of interest" description="Disordered" evidence="1">
    <location>
        <begin position="1"/>
        <end position="55"/>
    </location>
</feature>
<evidence type="ECO:0000313" key="2">
    <source>
        <dbReference type="EMBL" id="GAH57476.1"/>
    </source>
</evidence>
<proteinExistence type="predicted"/>
<evidence type="ECO:0000256" key="1">
    <source>
        <dbReference type="SAM" id="MobiDB-lite"/>
    </source>
</evidence>
<accession>X1GHX2</accession>
<name>X1GHX2_9ZZZZ</name>
<sequence>MQQTQKPVQARPVATQVQQKPVAVQTQQKSVAGKTTQPVVNTGQPIKNHQNGGFG</sequence>
<comment type="caution">
    <text evidence="2">The sequence shown here is derived from an EMBL/GenBank/DDBJ whole genome shotgun (WGS) entry which is preliminary data.</text>
</comment>
<feature type="compositionally biased region" description="Polar residues" evidence="1">
    <location>
        <begin position="15"/>
        <end position="55"/>
    </location>
</feature>
<protein>
    <submittedName>
        <fullName evidence="2">Uncharacterized protein</fullName>
    </submittedName>
</protein>
<gene>
    <name evidence="2" type="ORF">S03H2_30609</name>
</gene>
<dbReference type="EMBL" id="BARU01018523">
    <property type="protein sequence ID" value="GAH57476.1"/>
    <property type="molecule type" value="Genomic_DNA"/>
</dbReference>